<name>A0A2A6BQZ4_PRIPA</name>
<dbReference type="Proteomes" id="UP000005239">
    <property type="component" value="Unassembled WGS sequence"/>
</dbReference>
<gene>
    <name evidence="2" type="primary">WBGene00118140</name>
</gene>
<sequence length="221" mass="24604">MSPLRVGLSSSNSNRPQDTTGLKGLKTTVSTKNRVQSGVGQIFIDEHYEGIISYYISNRTGSCLVSKTFVADKLQGVTPYINPVHQLFAPHDFVVFFRVDSRRRIDGEELETDFESLRLTLVPCLLDESRDESATRVMLWKNATDFLSDVSGLSELSEFTSLVVTEMLRTLEVLYPEAVNTACASAAILSTTPANRITGSSRFKDLLLEKRSDLVDEVRKS</sequence>
<proteinExistence type="predicted"/>
<feature type="compositionally biased region" description="Polar residues" evidence="1">
    <location>
        <begin position="8"/>
        <end position="20"/>
    </location>
</feature>
<evidence type="ECO:0000313" key="3">
    <source>
        <dbReference type="Proteomes" id="UP000005239"/>
    </source>
</evidence>
<accession>A0A8R1UJB4</accession>
<feature type="region of interest" description="Disordered" evidence="1">
    <location>
        <begin position="1"/>
        <end position="23"/>
    </location>
</feature>
<evidence type="ECO:0000256" key="1">
    <source>
        <dbReference type="SAM" id="MobiDB-lite"/>
    </source>
</evidence>
<accession>A0A2A6BQZ4</accession>
<reference evidence="3" key="1">
    <citation type="journal article" date="2008" name="Nat. Genet.">
        <title>The Pristionchus pacificus genome provides a unique perspective on nematode lifestyle and parasitism.</title>
        <authorList>
            <person name="Dieterich C."/>
            <person name="Clifton S.W."/>
            <person name="Schuster L.N."/>
            <person name="Chinwalla A."/>
            <person name="Delehaunty K."/>
            <person name="Dinkelacker I."/>
            <person name="Fulton L."/>
            <person name="Fulton R."/>
            <person name="Godfrey J."/>
            <person name="Minx P."/>
            <person name="Mitreva M."/>
            <person name="Roeseler W."/>
            <person name="Tian H."/>
            <person name="Witte H."/>
            <person name="Yang S.P."/>
            <person name="Wilson R.K."/>
            <person name="Sommer R.J."/>
        </authorList>
    </citation>
    <scope>NUCLEOTIDE SEQUENCE [LARGE SCALE GENOMIC DNA]</scope>
    <source>
        <strain evidence="3">PS312</strain>
    </source>
</reference>
<organism evidence="2 3">
    <name type="scientific">Pristionchus pacificus</name>
    <name type="common">Parasitic nematode worm</name>
    <dbReference type="NCBI Taxonomy" id="54126"/>
    <lineage>
        <taxon>Eukaryota</taxon>
        <taxon>Metazoa</taxon>
        <taxon>Ecdysozoa</taxon>
        <taxon>Nematoda</taxon>
        <taxon>Chromadorea</taxon>
        <taxon>Rhabditida</taxon>
        <taxon>Rhabditina</taxon>
        <taxon>Diplogasteromorpha</taxon>
        <taxon>Diplogasteroidea</taxon>
        <taxon>Neodiplogasteridae</taxon>
        <taxon>Pristionchus</taxon>
    </lineage>
</organism>
<dbReference type="EnsemblMetazoa" id="PPA28586.1">
    <property type="protein sequence ID" value="PPA28586.1"/>
    <property type="gene ID" value="WBGene00118140"/>
</dbReference>
<dbReference type="AlphaFoldDB" id="A0A2A6BQZ4"/>
<protein>
    <submittedName>
        <fullName evidence="2">Uncharacterized protein</fullName>
    </submittedName>
</protein>
<reference evidence="2" key="2">
    <citation type="submission" date="2022-06" db="UniProtKB">
        <authorList>
            <consortium name="EnsemblMetazoa"/>
        </authorList>
    </citation>
    <scope>IDENTIFICATION</scope>
    <source>
        <strain evidence="2">PS312</strain>
    </source>
</reference>
<evidence type="ECO:0000313" key="2">
    <source>
        <dbReference type="EnsemblMetazoa" id="PPA28586.1"/>
    </source>
</evidence>
<keyword evidence="3" id="KW-1185">Reference proteome</keyword>